<keyword evidence="2" id="KW-1185">Reference proteome</keyword>
<reference evidence="1 2" key="1">
    <citation type="submission" date="2018-10" db="EMBL/GenBank/DDBJ databases">
        <title>Sequencing the genomes of 1000 actinobacteria strains.</title>
        <authorList>
            <person name="Klenk H.-P."/>
        </authorList>
    </citation>
    <scope>NUCLEOTIDE SEQUENCE [LARGE SCALE GENOMIC DNA]</scope>
    <source>
        <strain evidence="1 2">DSM 43911</strain>
    </source>
</reference>
<name>A0A495X817_9PSEU</name>
<dbReference type="EMBL" id="RBXR01000001">
    <property type="protein sequence ID" value="RKT69305.1"/>
    <property type="molecule type" value="Genomic_DNA"/>
</dbReference>
<gene>
    <name evidence="1" type="ORF">DFJ66_2513</name>
</gene>
<accession>A0A495X817</accession>
<evidence type="ECO:0000313" key="1">
    <source>
        <dbReference type="EMBL" id="RKT69305.1"/>
    </source>
</evidence>
<dbReference type="Proteomes" id="UP000272729">
    <property type="component" value="Unassembled WGS sequence"/>
</dbReference>
<protein>
    <submittedName>
        <fullName evidence="1">Uncharacterized protein</fullName>
    </submittedName>
</protein>
<organism evidence="1 2">
    <name type="scientific">Saccharothrix variisporea</name>
    <dbReference type="NCBI Taxonomy" id="543527"/>
    <lineage>
        <taxon>Bacteria</taxon>
        <taxon>Bacillati</taxon>
        <taxon>Actinomycetota</taxon>
        <taxon>Actinomycetes</taxon>
        <taxon>Pseudonocardiales</taxon>
        <taxon>Pseudonocardiaceae</taxon>
        <taxon>Saccharothrix</taxon>
    </lineage>
</organism>
<evidence type="ECO:0000313" key="2">
    <source>
        <dbReference type="Proteomes" id="UP000272729"/>
    </source>
</evidence>
<sequence length="369" mass="39481">MTTSTRSDHVTLDLALCARLLGVDPDEHPRLLLRAAREQGWSLPVTVLSLLARDGVALGSGSGDELRRARARKAEYAGTVDAMVTATGGRVVKGPSLAELYPDGVDRAVGDIDFIVPDEAALWRAAAVVLDRHPVETINLSLFGQPERGVLVVLEWQADDPVLDNDFKVEICTTPFAGDAAAVPVRSGLPADRRVADLLALGEERFQRPFSAKDLLDIAVVGGVERLAVDDLVDAARRLLLAPELVELFDRADEAGVLGALAPALPGLRSAAEDERTRRAAWEPPPAPAEVDRIGEALASGRVVGGLLLRRTAWRSRLPGVHVHRYAGGALLITPLGDFMAVDDPLVDEDDYHAALAELARFDAKGARP</sequence>
<proteinExistence type="predicted"/>
<dbReference type="RefSeq" id="WP_246029718.1">
    <property type="nucleotide sequence ID" value="NZ_JBIUBA010000002.1"/>
</dbReference>
<comment type="caution">
    <text evidence="1">The sequence shown here is derived from an EMBL/GenBank/DDBJ whole genome shotgun (WGS) entry which is preliminary data.</text>
</comment>
<dbReference type="AlphaFoldDB" id="A0A495X817"/>